<dbReference type="HAMAP" id="MF_01014">
    <property type="entry name" value="HisA"/>
    <property type="match status" value="1"/>
</dbReference>
<evidence type="ECO:0000313" key="17">
    <source>
        <dbReference type="EMBL" id="KKN33761.1"/>
    </source>
</evidence>
<dbReference type="EMBL" id="LAZR01002153">
    <property type="protein sequence ID" value="KKN33761.1"/>
    <property type="molecule type" value="Genomic_DNA"/>
</dbReference>
<dbReference type="PANTHER" id="PTHR21235">
    <property type="entry name" value="IMIDAZOLE GLYCEROL PHOSPHATE SYNTHASE SUBUNIT HISF/H IGP SYNTHASE SUBUNIT HISF/H"/>
    <property type="match status" value="1"/>
</dbReference>
<dbReference type="AlphaFoldDB" id="A0A0F9S9U7"/>
<dbReference type="NCBIfam" id="TIGR00735">
    <property type="entry name" value="hisF"/>
    <property type="match status" value="1"/>
</dbReference>
<accession>A0A0F9S9U7</accession>
<comment type="subcellular location">
    <subcellularLocation>
        <location evidence="2">Cytoplasm</location>
    </subcellularLocation>
</comment>
<dbReference type="GO" id="GO:0000107">
    <property type="term" value="F:imidazoleglycerol-phosphate synthase activity"/>
    <property type="evidence" value="ECO:0007669"/>
    <property type="project" value="InterPro"/>
</dbReference>
<evidence type="ECO:0000256" key="5">
    <source>
        <dbReference type="ARBA" id="ARBA00009667"/>
    </source>
</evidence>
<dbReference type="FunFam" id="3.20.20.70:FF:000006">
    <property type="entry name" value="Imidazole glycerol phosphate synthase subunit HisF"/>
    <property type="match status" value="1"/>
</dbReference>
<dbReference type="InterPro" id="IPR004651">
    <property type="entry name" value="HisF"/>
</dbReference>
<evidence type="ECO:0000256" key="8">
    <source>
        <dbReference type="ARBA" id="ARBA00012809"/>
    </source>
</evidence>
<evidence type="ECO:0000256" key="10">
    <source>
        <dbReference type="ARBA" id="ARBA00022605"/>
    </source>
</evidence>
<dbReference type="GO" id="GO:0003949">
    <property type="term" value="F:1-(5-phosphoribosyl)-5-[(5-phosphoribosylamino)methylideneamino]imidazole-4-carboxamide isomerase activity"/>
    <property type="evidence" value="ECO:0007669"/>
    <property type="project" value="UniProtKB-EC"/>
</dbReference>
<keyword evidence="13" id="KW-0456">Lyase</keyword>
<comment type="catalytic activity">
    <reaction evidence="1">
        <text>1-(5-phospho-beta-D-ribosyl)-5-[(5-phospho-beta-D-ribosylamino)methylideneamino]imidazole-4-carboxamide = 5-[(5-phospho-1-deoxy-D-ribulos-1-ylimino)methylamino]-1-(5-phospho-beta-D-ribosyl)imidazole-4-carboxamide</text>
        <dbReference type="Rhea" id="RHEA:15469"/>
        <dbReference type="ChEBI" id="CHEBI:58435"/>
        <dbReference type="ChEBI" id="CHEBI:58525"/>
        <dbReference type="EC" id="5.3.1.16"/>
    </reaction>
</comment>
<evidence type="ECO:0000256" key="11">
    <source>
        <dbReference type="ARBA" id="ARBA00023102"/>
    </source>
</evidence>
<evidence type="ECO:0000256" key="4">
    <source>
        <dbReference type="ARBA" id="ARBA00005133"/>
    </source>
</evidence>
<comment type="similarity">
    <text evidence="5">Belongs to the HisA/HisF family.</text>
</comment>
<comment type="pathway">
    <text evidence="4">Amino-acid biosynthesis; L-histidine biosynthesis; L-histidine from 5-phospho-alpha-D-ribose 1-diphosphate: step 4/9.</text>
</comment>
<comment type="function">
    <text evidence="14">IGPS catalyzes the conversion of PRFAR and glutamine to IGP, AICAR and glutamate. The HisF subunit catalyzes the cyclization activity that produces IGP and AICAR from PRFAR using the ammonia provided by the HisH subunit.</text>
</comment>
<evidence type="ECO:0000256" key="16">
    <source>
        <dbReference type="ARBA" id="ARBA00047838"/>
    </source>
</evidence>
<dbReference type="InterPro" id="IPR050064">
    <property type="entry name" value="IGPS_HisA/HisF"/>
</dbReference>
<dbReference type="SUPFAM" id="SSF51366">
    <property type="entry name" value="Ribulose-phoshate binding barrel"/>
    <property type="match status" value="2"/>
</dbReference>
<evidence type="ECO:0000256" key="9">
    <source>
        <dbReference type="ARBA" id="ARBA00022490"/>
    </source>
</evidence>
<dbReference type="InterPro" id="IPR013785">
    <property type="entry name" value="Aldolase_TIM"/>
</dbReference>
<evidence type="ECO:0000256" key="6">
    <source>
        <dbReference type="ARBA" id="ARBA00011152"/>
    </source>
</evidence>
<sequence length="512" mass="56428">MDQFYLRKGELDIKTIIPAIDIREGKVVRLSQGDFSKQIIYSNNPVAVLKQFIEIGARWIHIINLDGALTGSFQNNLSYQTIMEIIEFSRQSGLNIQIGGGIRTIETAEELIKAGTNRIILGTIAIDNNKLLIDLTKRFKNKIAVALDIFKGTIRTKGWQYDTNLGFIEILNKLENDGVRTFIVTDIAKDGMSTGINTNLYEELKNNKKPNTKIIASGGISNIKNVEKALLYADGVIIGKALYNGNIPFNILGSFLDRLHNSGLIRRIIPCLDVKDGRVVKGVKFQNLRDSGDPVELARSYNEKGADELVFLDISATIEGRKIMLDKIRSVAEEIYIPFTVGGGIKTIDDMTEIIKAGAEKVSINSAAISDPYLITKGAKKFGSQCIVVAIDAKRKDKSWEVYSHSGTKPTGLDVIEWVKTVVDKGAGELLVTSIDKDGTNLGYDLELIRKISSIVSVPVIASGGAGTKEHFLEAINNGAEAILAASLFHYNKLEIQDLKKFLDDHDIMVRL</sequence>
<keyword evidence="10" id="KW-0028">Amino-acid biosynthesis</keyword>
<protein>
    <recommendedName>
        <fullName evidence="15">IGP synthase cyclase subunit</fullName>
        <ecNumber evidence="8">4.3.2.10</ecNumber>
        <ecNumber evidence="7">5.3.1.16</ecNumber>
    </recommendedName>
</protein>
<evidence type="ECO:0000256" key="1">
    <source>
        <dbReference type="ARBA" id="ARBA00000901"/>
    </source>
</evidence>
<dbReference type="HAMAP" id="MF_01013">
    <property type="entry name" value="HisF"/>
    <property type="match status" value="1"/>
</dbReference>
<reference evidence="17" key="1">
    <citation type="journal article" date="2015" name="Nature">
        <title>Complex archaea that bridge the gap between prokaryotes and eukaryotes.</title>
        <authorList>
            <person name="Spang A."/>
            <person name="Saw J.H."/>
            <person name="Jorgensen S.L."/>
            <person name="Zaremba-Niedzwiedzka K."/>
            <person name="Martijn J."/>
            <person name="Lind A.E."/>
            <person name="van Eijk R."/>
            <person name="Schleper C."/>
            <person name="Guy L."/>
            <person name="Ettema T.J."/>
        </authorList>
    </citation>
    <scope>NUCLEOTIDE SEQUENCE</scope>
</reference>
<comment type="catalytic activity">
    <reaction evidence="16">
        <text>5-[(5-phospho-1-deoxy-D-ribulos-1-ylimino)methylamino]-1-(5-phospho-beta-D-ribosyl)imidazole-4-carboxamide + L-glutamine = D-erythro-1-(imidazol-4-yl)glycerol 3-phosphate + 5-amino-1-(5-phospho-beta-D-ribosyl)imidazole-4-carboxamide + L-glutamate + H(+)</text>
        <dbReference type="Rhea" id="RHEA:24793"/>
        <dbReference type="ChEBI" id="CHEBI:15378"/>
        <dbReference type="ChEBI" id="CHEBI:29985"/>
        <dbReference type="ChEBI" id="CHEBI:58278"/>
        <dbReference type="ChEBI" id="CHEBI:58359"/>
        <dbReference type="ChEBI" id="CHEBI:58475"/>
        <dbReference type="ChEBI" id="CHEBI:58525"/>
        <dbReference type="EC" id="4.3.2.10"/>
    </reaction>
</comment>
<dbReference type="EC" id="4.3.2.10" evidence="8"/>
<keyword evidence="11" id="KW-0368">Histidine biosynthesis</keyword>
<comment type="caution">
    <text evidence="17">The sequence shown here is derived from an EMBL/GenBank/DDBJ whole genome shotgun (WGS) entry which is preliminary data.</text>
</comment>
<comment type="pathway">
    <text evidence="3">Amino-acid biosynthesis; L-histidine biosynthesis; L-histidine from 5-phospho-alpha-D-ribose 1-diphosphate: step 5/9.</text>
</comment>
<evidence type="ECO:0000256" key="12">
    <source>
        <dbReference type="ARBA" id="ARBA00023235"/>
    </source>
</evidence>
<keyword evidence="12" id="KW-0413">Isomerase</keyword>
<dbReference type="Gene3D" id="3.20.20.70">
    <property type="entry name" value="Aldolase class I"/>
    <property type="match status" value="2"/>
</dbReference>
<dbReference type="CDD" id="cd04731">
    <property type="entry name" value="HisF"/>
    <property type="match status" value="1"/>
</dbReference>
<dbReference type="Pfam" id="PF00977">
    <property type="entry name" value="His_biosynth"/>
    <property type="match status" value="2"/>
</dbReference>
<dbReference type="FunFam" id="3.20.20.70:FF:000009">
    <property type="entry name" value="1-(5-phosphoribosyl)-5-[(5-phosphoribosylamino)methylideneamino] imidazole-4-carboxamide isomerase"/>
    <property type="match status" value="1"/>
</dbReference>
<evidence type="ECO:0000256" key="2">
    <source>
        <dbReference type="ARBA" id="ARBA00004496"/>
    </source>
</evidence>
<dbReference type="InterPro" id="IPR023016">
    <property type="entry name" value="HisA/PriA"/>
</dbReference>
<comment type="subunit">
    <text evidence="6">Heterodimer of HisH and HisF.</text>
</comment>
<dbReference type="CDD" id="cd04732">
    <property type="entry name" value="HisA"/>
    <property type="match status" value="1"/>
</dbReference>
<organism evidence="17">
    <name type="scientific">marine sediment metagenome</name>
    <dbReference type="NCBI Taxonomy" id="412755"/>
    <lineage>
        <taxon>unclassified sequences</taxon>
        <taxon>metagenomes</taxon>
        <taxon>ecological metagenomes</taxon>
    </lineage>
</organism>
<dbReference type="GO" id="GO:0005737">
    <property type="term" value="C:cytoplasm"/>
    <property type="evidence" value="ECO:0007669"/>
    <property type="project" value="UniProtKB-SubCell"/>
</dbReference>
<dbReference type="PANTHER" id="PTHR21235:SF2">
    <property type="entry name" value="IMIDAZOLE GLYCEROL PHOSPHATE SYNTHASE HISHF"/>
    <property type="match status" value="1"/>
</dbReference>
<evidence type="ECO:0000256" key="7">
    <source>
        <dbReference type="ARBA" id="ARBA00012550"/>
    </source>
</evidence>
<dbReference type="GO" id="GO:0000105">
    <property type="term" value="P:L-histidine biosynthetic process"/>
    <property type="evidence" value="ECO:0007669"/>
    <property type="project" value="UniProtKB-UniPathway"/>
</dbReference>
<dbReference type="GO" id="GO:0016829">
    <property type="term" value="F:lyase activity"/>
    <property type="evidence" value="ECO:0007669"/>
    <property type="project" value="UniProtKB-KW"/>
</dbReference>
<proteinExistence type="inferred from homology"/>
<dbReference type="InterPro" id="IPR011060">
    <property type="entry name" value="RibuloseP-bd_barrel"/>
</dbReference>
<evidence type="ECO:0000256" key="3">
    <source>
        <dbReference type="ARBA" id="ARBA00005091"/>
    </source>
</evidence>
<dbReference type="EC" id="5.3.1.16" evidence="7"/>
<evidence type="ECO:0000256" key="14">
    <source>
        <dbReference type="ARBA" id="ARBA00025475"/>
    </source>
</evidence>
<dbReference type="InterPro" id="IPR006062">
    <property type="entry name" value="His_biosynth"/>
</dbReference>
<name>A0A0F9S9U7_9ZZZZ</name>
<dbReference type="UniPathway" id="UPA00031">
    <property type="reaction ID" value="UER00009"/>
</dbReference>
<evidence type="ECO:0000256" key="13">
    <source>
        <dbReference type="ARBA" id="ARBA00023239"/>
    </source>
</evidence>
<evidence type="ECO:0000256" key="15">
    <source>
        <dbReference type="ARBA" id="ARBA00030264"/>
    </source>
</evidence>
<keyword evidence="9" id="KW-0963">Cytoplasm</keyword>
<gene>
    <name evidence="17" type="ORF">LCGC14_0800470</name>
</gene>